<proteinExistence type="predicted"/>
<gene>
    <name evidence="1" type="ORF">H5410_030282</name>
</gene>
<evidence type="ECO:0000313" key="1">
    <source>
        <dbReference type="EMBL" id="KAG5598912.1"/>
    </source>
</evidence>
<organism evidence="1 2">
    <name type="scientific">Solanum commersonii</name>
    <name type="common">Commerson's wild potato</name>
    <name type="synonym">Commerson's nightshade</name>
    <dbReference type="NCBI Taxonomy" id="4109"/>
    <lineage>
        <taxon>Eukaryota</taxon>
        <taxon>Viridiplantae</taxon>
        <taxon>Streptophyta</taxon>
        <taxon>Embryophyta</taxon>
        <taxon>Tracheophyta</taxon>
        <taxon>Spermatophyta</taxon>
        <taxon>Magnoliopsida</taxon>
        <taxon>eudicotyledons</taxon>
        <taxon>Gunneridae</taxon>
        <taxon>Pentapetalae</taxon>
        <taxon>asterids</taxon>
        <taxon>lamiids</taxon>
        <taxon>Solanales</taxon>
        <taxon>Solanaceae</taxon>
        <taxon>Solanoideae</taxon>
        <taxon>Solaneae</taxon>
        <taxon>Solanum</taxon>
    </lineage>
</organism>
<reference evidence="1 2" key="1">
    <citation type="submission" date="2020-09" db="EMBL/GenBank/DDBJ databases">
        <title>De no assembly of potato wild relative species, Solanum commersonii.</title>
        <authorList>
            <person name="Cho K."/>
        </authorList>
    </citation>
    <scope>NUCLEOTIDE SEQUENCE [LARGE SCALE GENOMIC DNA]</scope>
    <source>
        <strain evidence="1">LZ3.2</strain>
        <tissue evidence="1">Leaf</tissue>
    </source>
</reference>
<sequence length="59" mass="6405">MQFTQDPCLRGTQTSLDLAKIGNLMTFALKNDVNCSIIGKITSFGSISGYSDFTQLDPT</sequence>
<dbReference type="AlphaFoldDB" id="A0A9J5YGZ8"/>
<name>A0A9J5YGZ8_SOLCO</name>
<dbReference type="EMBL" id="JACXVP010000006">
    <property type="protein sequence ID" value="KAG5598912.1"/>
    <property type="molecule type" value="Genomic_DNA"/>
</dbReference>
<protein>
    <submittedName>
        <fullName evidence="1">Uncharacterized protein</fullName>
    </submittedName>
</protein>
<keyword evidence="2" id="KW-1185">Reference proteome</keyword>
<comment type="caution">
    <text evidence="1">The sequence shown here is derived from an EMBL/GenBank/DDBJ whole genome shotgun (WGS) entry which is preliminary data.</text>
</comment>
<accession>A0A9J5YGZ8</accession>
<dbReference type="Proteomes" id="UP000824120">
    <property type="component" value="Chromosome 6"/>
</dbReference>
<evidence type="ECO:0000313" key="2">
    <source>
        <dbReference type="Proteomes" id="UP000824120"/>
    </source>
</evidence>